<protein>
    <recommendedName>
        <fullName evidence="2">F-box domain-containing protein</fullName>
    </recommendedName>
</protein>
<gene>
    <name evidence="1" type="ORF">CCUR1050_LOCUS19898</name>
</gene>
<evidence type="ECO:0000313" key="1">
    <source>
        <dbReference type="EMBL" id="CAD8642214.1"/>
    </source>
</evidence>
<name>A0A7S0MI62_9CRYP</name>
<sequence>MIENPFSELSTDLLKLLFTSHDPMQLRLICRDMKTKIENSPEFVIHLSPDGTQHASSTFFVRFKGKISIGSRHGWDHQTGWFSSLTDAIHRGLQVDTILPLTVNSLNLSKFCSMLNDVCPSKIRMLSITLSGTLRSLSTSIPSLSMLCNVAETIELKMDVLYRRPRELLFDVVEQIKGIGGGAISLKAISIRDQGLGDVFAFKIIPAITDHPDLLAPSADVLEGWAWWEWLHCSGAGGPGATALADALSAEGAGARLGGIEALELE</sequence>
<organism evidence="1">
    <name type="scientific">Cryptomonas curvata</name>
    <dbReference type="NCBI Taxonomy" id="233186"/>
    <lineage>
        <taxon>Eukaryota</taxon>
        <taxon>Cryptophyceae</taxon>
        <taxon>Cryptomonadales</taxon>
        <taxon>Cryptomonadaceae</taxon>
        <taxon>Cryptomonas</taxon>
    </lineage>
</organism>
<dbReference type="EMBL" id="HBEZ01036239">
    <property type="protein sequence ID" value="CAD8642214.1"/>
    <property type="molecule type" value="Transcribed_RNA"/>
</dbReference>
<accession>A0A7S0MI62</accession>
<dbReference type="AlphaFoldDB" id="A0A7S0MI62"/>
<evidence type="ECO:0008006" key="2">
    <source>
        <dbReference type="Google" id="ProtNLM"/>
    </source>
</evidence>
<reference evidence="1" key="1">
    <citation type="submission" date="2021-01" db="EMBL/GenBank/DDBJ databases">
        <authorList>
            <person name="Corre E."/>
            <person name="Pelletier E."/>
            <person name="Niang G."/>
            <person name="Scheremetjew M."/>
            <person name="Finn R."/>
            <person name="Kale V."/>
            <person name="Holt S."/>
            <person name="Cochrane G."/>
            <person name="Meng A."/>
            <person name="Brown T."/>
            <person name="Cohen L."/>
        </authorList>
    </citation>
    <scope>NUCLEOTIDE SEQUENCE</scope>
    <source>
        <strain evidence="1">CCAP979/52</strain>
    </source>
</reference>
<proteinExistence type="predicted"/>